<dbReference type="InterPro" id="IPR023468">
    <property type="entry name" value="Riboflavin_kinase"/>
</dbReference>
<comment type="similarity">
    <text evidence="15">Belongs to the ribF family.</text>
</comment>
<name>A0A1X7IQ09_9BACL</name>
<keyword evidence="18" id="KW-1185">Reference proteome</keyword>
<dbReference type="SMART" id="SM00904">
    <property type="entry name" value="Flavokinase"/>
    <property type="match status" value="1"/>
</dbReference>
<dbReference type="GO" id="GO:0006747">
    <property type="term" value="P:FAD biosynthetic process"/>
    <property type="evidence" value="ECO:0007669"/>
    <property type="project" value="UniProtKB-UniRule"/>
</dbReference>
<evidence type="ECO:0000256" key="9">
    <source>
        <dbReference type="ARBA" id="ARBA00022777"/>
    </source>
</evidence>
<evidence type="ECO:0000259" key="16">
    <source>
        <dbReference type="SMART" id="SM00904"/>
    </source>
</evidence>
<evidence type="ECO:0000256" key="15">
    <source>
        <dbReference type="PIRNR" id="PIRNR004491"/>
    </source>
</evidence>
<sequence length="315" mass="35600">MQTIHLLHSLEDATWEQSKIPQAIILGHFDGIHQGHQHVIKRAVAHAKEQGLIAGLMTFHPHPKGVFGKPGYDRYLTPLGEKERQLEALGVDRLYVVEFDTVFAQITPSEFVHALCRLDAKHVVCGFDYRFGHRGAGTAEMLRKEGKNCFTVDIVEPIDQDGTKVSSTRIRECLDEGDVTLANELLGRSYMLRGEVVHGEKRGRAIGYPTANVQPEEPYYIPKLGVYAVRAEVRGETYDSVLSVGLKPTFHSHIPEPVVEAHLFDFHDDIYGETMTVYLKKFIRGEQKFNSVQELINQIHLDAEQAKVYLRTLSK</sequence>
<dbReference type="OrthoDB" id="9803667at2"/>
<dbReference type="InterPro" id="IPR015864">
    <property type="entry name" value="FAD_synthase"/>
</dbReference>
<dbReference type="NCBIfam" id="NF004162">
    <property type="entry name" value="PRK05627.1-5"/>
    <property type="match status" value="1"/>
</dbReference>
<dbReference type="Gene3D" id="2.40.30.30">
    <property type="entry name" value="Riboflavin kinase-like"/>
    <property type="match status" value="1"/>
</dbReference>
<dbReference type="GO" id="GO:0003919">
    <property type="term" value="F:FMN adenylyltransferase activity"/>
    <property type="evidence" value="ECO:0007669"/>
    <property type="project" value="UniProtKB-UniRule"/>
</dbReference>
<dbReference type="FunFam" id="3.40.50.620:FF:000021">
    <property type="entry name" value="Riboflavin biosynthesis protein"/>
    <property type="match status" value="1"/>
</dbReference>
<dbReference type="Proteomes" id="UP000193834">
    <property type="component" value="Unassembled WGS sequence"/>
</dbReference>
<organism evidence="17 18">
    <name type="scientific">Paenibacillus aquistagni</name>
    <dbReference type="NCBI Taxonomy" id="1852522"/>
    <lineage>
        <taxon>Bacteria</taxon>
        <taxon>Bacillati</taxon>
        <taxon>Bacillota</taxon>
        <taxon>Bacilli</taxon>
        <taxon>Bacillales</taxon>
        <taxon>Paenibacillaceae</taxon>
        <taxon>Paenibacillus</taxon>
    </lineage>
</organism>
<dbReference type="InterPro" id="IPR014729">
    <property type="entry name" value="Rossmann-like_a/b/a_fold"/>
</dbReference>
<dbReference type="SUPFAM" id="SSF52374">
    <property type="entry name" value="Nucleotidylyl transferase"/>
    <property type="match status" value="1"/>
</dbReference>
<dbReference type="GO" id="GO:0005524">
    <property type="term" value="F:ATP binding"/>
    <property type="evidence" value="ECO:0007669"/>
    <property type="project" value="UniProtKB-UniRule"/>
</dbReference>
<evidence type="ECO:0000256" key="2">
    <source>
        <dbReference type="ARBA" id="ARBA00004726"/>
    </source>
</evidence>
<dbReference type="InterPro" id="IPR015865">
    <property type="entry name" value="Riboflavin_kinase_bac/euk"/>
</dbReference>
<keyword evidence="10 15" id="KW-0274">FAD</keyword>
<keyword evidence="6 15" id="KW-0808">Transferase</keyword>
<evidence type="ECO:0000256" key="14">
    <source>
        <dbReference type="ARBA" id="ARBA00049494"/>
    </source>
</evidence>
<comment type="catalytic activity">
    <reaction evidence="14 15">
        <text>FMN + ATP + H(+) = FAD + diphosphate</text>
        <dbReference type="Rhea" id="RHEA:17237"/>
        <dbReference type="ChEBI" id="CHEBI:15378"/>
        <dbReference type="ChEBI" id="CHEBI:30616"/>
        <dbReference type="ChEBI" id="CHEBI:33019"/>
        <dbReference type="ChEBI" id="CHEBI:57692"/>
        <dbReference type="ChEBI" id="CHEBI:58210"/>
        <dbReference type="EC" id="2.7.7.2"/>
    </reaction>
</comment>
<dbReference type="NCBIfam" id="TIGR00083">
    <property type="entry name" value="ribF"/>
    <property type="match status" value="1"/>
</dbReference>
<evidence type="ECO:0000313" key="17">
    <source>
        <dbReference type="EMBL" id="SMG16779.1"/>
    </source>
</evidence>
<comment type="catalytic activity">
    <reaction evidence="13 15">
        <text>riboflavin + ATP = FMN + ADP + H(+)</text>
        <dbReference type="Rhea" id="RHEA:14357"/>
        <dbReference type="ChEBI" id="CHEBI:15378"/>
        <dbReference type="ChEBI" id="CHEBI:30616"/>
        <dbReference type="ChEBI" id="CHEBI:57986"/>
        <dbReference type="ChEBI" id="CHEBI:58210"/>
        <dbReference type="ChEBI" id="CHEBI:456216"/>
        <dbReference type="EC" id="2.7.1.26"/>
    </reaction>
</comment>
<evidence type="ECO:0000256" key="4">
    <source>
        <dbReference type="ARBA" id="ARBA00022630"/>
    </source>
</evidence>
<dbReference type="STRING" id="1852522.SAMN06295960_0666"/>
<dbReference type="InterPro" id="IPR023465">
    <property type="entry name" value="Riboflavin_kinase_dom_sf"/>
</dbReference>
<feature type="domain" description="Riboflavin kinase" evidence="16">
    <location>
        <begin position="185"/>
        <end position="311"/>
    </location>
</feature>
<keyword evidence="4 15" id="KW-0285">Flavoprotein</keyword>
<dbReference type="AlphaFoldDB" id="A0A1X7IQ09"/>
<evidence type="ECO:0000256" key="7">
    <source>
        <dbReference type="ARBA" id="ARBA00022695"/>
    </source>
</evidence>
<dbReference type="UniPathway" id="UPA00277">
    <property type="reaction ID" value="UER00407"/>
</dbReference>
<evidence type="ECO:0000256" key="3">
    <source>
        <dbReference type="ARBA" id="ARBA00005201"/>
    </source>
</evidence>
<evidence type="ECO:0000256" key="6">
    <source>
        <dbReference type="ARBA" id="ARBA00022679"/>
    </source>
</evidence>
<accession>A0A1X7IQ09</accession>
<dbReference type="Pfam" id="PF01687">
    <property type="entry name" value="Flavokinase"/>
    <property type="match status" value="1"/>
</dbReference>
<keyword evidence="11 15" id="KW-0067">ATP-binding</keyword>
<evidence type="ECO:0000256" key="8">
    <source>
        <dbReference type="ARBA" id="ARBA00022741"/>
    </source>
</evidence>
<protein>
    <recommendedName>
        <fullName evidence="15">Riboflavin biosynthesis protein</fullName>
    </recommendedName>
    <domain>
        <recommendedName>
            <fullName evidence="15">Riboflavin kinase</fullName>
            <ecNumber evidence="15">2.7.1.26</ecNumber>
        </recommendedName>
        <alternativeName>
            <fullName evidence="15">Flavokinase</fullName>
        </alternativeName>
    </domain>
    <domain>
        <recommendedName>
            <fullName evidence="15">FMN adenylyltransferase</fullName>
            <ecNumber evidence="15">2.7.7.2</ecNumber>
        </recommendedName>
        <alternativeName>
            <fullName evidence="15">FAD pyrophosphorylase</fullName>
        </alternativeName>
        <alternativeName>
            <fullName evidence="15">FAD synthase</fullName>
        </alternativeName>
    </domain>
</protein>
<evidence type="ECO:0000256" key="5">
    <source>
        <dbReference type="ARBA" id="ARBA00022643"/>
    </source>
</evidence>
<dbReference type="FunFam" id="2.40.30.30:FF:000003">
    <property type="entry name" value="Riboflavin biosynthesis protein"/>
    <property type="match status" value="1"/>
</dbReference>
<dbReference type="NCBIfam" id="NF004160">
    <property type="entry name" value="PRK05627.1-3"/>
    <property type="match status" value="1"/>
</dbReference>
<evidence type="ECO:0000256" key="11">
    <source>
        <dbReference type="ARBA" id="ARBA00022840"/>
    </source>
</evidence>
<comment type="function">
    <text evidence="1">Catalyzes the phosphorylation of riboflavin to FMN followed by the adenylation of FMN to FAD.</text>
</comment>
<evidence type="ECO:0000256" key="1">
    <source>
        <dbReference type="ARBA" id="ARBA00002121"/>
    </source>
</evidence>
<evidence type="ECO:0000256" key="13">
    <source>
        <dbReference type="ARBA" id="ARBA00047880"/>
    </source>
</evidence>
<evidence type="ECO:0000313" key="18">
    <source>
        <dbReference type="Proteomes" id="UP000193834"/>
    </source>
</evidence>
<dbReference type="EC" id="2.7.1.26" evidence="15"/>
<dbReference type="InterPro" id="IPR002606">
    <property type="entry name" value="Riboflavin_kinase_bac"/>
</dbReference>
<reference evidence="17 18" key="1">
    <citation type="submission" date="2017-04" db="EMBL/GenBank/DDBJ databases">
        <authorList>
            <person name="Afonso C.L."/>
            <person name="Miller P.J."/>
            <person name="Scott M.A."/>
            <person name="Spackman E."/>
            <person name="Goraichik I."/>
            <person name="Dimitrov K.M."/>
            <person name="Suarez D.L."/>
            <person name="Swayne D.E."/>
        </authorList>
    </citation>
    <scope>NUCLEOTIDE SEQUENCE [LARGE SCALE GENOMIC DNA]</scope>
    <source>
        <strain evidence="17 18">11</strain>
    </source>
</reference>
<dbReference type="GO" id="GO:0009231">
    <property type="term" value="P:riboflavin biosynthetic process"/>
    <property type="evidence" value="ECO:0007669"/>
    <property type="project" value="InterPro"/>
</dbReference>
<dbReference type="RefSeq" id="WP_085492914.1">
    <property type="nucleotide sequence ID" value="NZ_FXAZ01000001.1"/>
</dbReference>
<dbReference type="Pfam" id="PF06574">
    <property type="entry name" value="FAD_syn"/>
    <property type="match status" value="1"/>
</dbReference>
<dbReference type="PANTHER" id="PTHR22749:SF6">
    <property type="entry name" value="RIBOFLAVIN KINASE"/>
    <property type="match status" value="1"/>
</dbReference>
<dbReference type="PIRSF" id="PIRSF004491">
    <property type="entry name" value="FAD_Synth"/>
    <property type="match status" value="1"/>
</dbReference>
<evidence type="ECO:0000256" key="12">
    <source>
        <dbReference type="ARBA" id="ARBA00023268"/>
    </source>
</evidence>
<dbReference type="CDD" id="cd02064">
    <property type="entry name" value="FAD_synthetase_N"/>
    <property type="match status" value="1"/>
</dbReference>
<keyword evidence="7 15" id="KW-0548">Nucleotidyltransferase</keyword>
<dbReference type="EMBL" id="FXAZ01000001">
    <property type="protein sequence ID" value="SMG16779.1"/>
    <property type="molecule type" value="Genomic_DNA"/>
</dbReference>
<dbReference type="GO" id="GO:0008531">
    <property type="term" value="F:riboflavin kinase activity"/>
    <property type="evidence" value="ECO:0007669"/>
    <property type="project" value="UniProtKB-UniRule"/>
</dbReference>
<evidence type="ECO:0000256" key="10">
    <source>
        <dbReference type="ARBA" id="ARBA00022827"/>
    </source>
</evidence>
<dbReference type="PANTHER" id="PTHR22749">
    <property type="entry name" value="RIBOFLAVIN KINASE/FMN ADENYLYLTRANSFERASE"/>
    <property type="match status" value="1"/>
</dbReference>
<dbReference type="Gene3D" id="3.40.50.620">
    <property type="entry name" value="HUPs"/>
    <property type="match status" value="1"/>
</dbReference>
<comment type="pathway">
    <text evidence="2 15">Cofactor biosynthesis; FAD biosynthesis; FAD from FMN: step 1/1.</text>
</comment>
<keyword evidence="12" id="KW-0511">Multifunctional enzyme</keyword>
<keyword evidence="9 15" id="KW-0418">Kinase</keyword>
<keyword evidence="5 15" id="KW-0288">FMN</keyword>
<proteinExistence type="inferred from homology"/>
<dbReference type="UniPathway" id="UPA00276">
    <property type="reaction ID" value="UER00406"/>
</dbReference>
<dbReference type="EC" id="2.7.7.2" evidence="15"/>
<comment type="pathway">
    <text evidence="3 15">Cofactor biosynthesis; FMN biosynthesis; FMN from riboflavin (ATP route): step 1/1.</text>
</comment>
<gene>
    <name evidence="17" type="ORF">SAMN06295960_0666</name>
</gene>
<dbReference type="GO" id="GO:0009398">
    <property type="term" value="P:FMN biosynthetic process"/>
    <property type="evidence" value="ECO:0007669"/>
    <property type="project" value="UniProtKB-UniRule"/>
</dbReference>
<keyword evidence="8 15" id="KW-0547">Nucleotide-binding</keyword>
<dbReference type="SUPFAM" id="SSF82114">
    <property type="entry name" value="Riboflavin kinase-like"/>
    <property type="match status" value="1"/>
</dbReference>